<sequence>MLPLGLAATLALSTATPTVAAEEPEPSPGSAAEAEADLSDVRVELAGLRTELEEARERASGLIEDYLTEQERLEAASERRESAEEQAEAATERTEETRVAAARQAAAAYKGSDLSSLHAWTGPRGPAEALERGAYLNLLGEHQSDELDRAEAARVASETLASAASSAETAQEEAAEEADRAREQAEEAVAEQEERTQELMAEQSSLEERLPHEAGPGAAREGALRDARDAQGSGGGNVSQVSDDDSACEPAEAADHDNGQIPDAALCPLPQSGEKLRADAAEAFMELDGAFEERFGRALCVTDSYRPYHEQVRLFQEMAPGMAAQPGTSQHGLGVAVDLCGGVEQLGTVEHQWMLENAGNHDWENPEWARDGFEPWHWEYTG</sequence>
<reference evidence="4 5" key="1">
    <citation type="submission" date="2020-09" db="EMBL/GenBank/DDBJ databases">
        <title>Diversity and distribution of actinomycetes associated with coral in the coast of Hainan.</title>
        <authorList>
            <person name="Li F."/>
        </authorList>
    </citation>
    <scope>NUCLEOTIDE SEQUENCE [LARGE SCALE GENOMIC DNA]</scope>
    <source>
        <strain evidence="4 5">HNM0947</strain>
    </source>
</reference>
<accession>A0ABR9P0R6</accession>
<dbReference type="InterPro" id="IPR052179">
    <property type="entry name" value="DD-CPase-like"/>
</dbReference>
<dbReference type="InterPro" id="IPR009045">
    <property type="entry name" value="Zn_M74/Hedgehog-like"/>
</dbReference>
<feature type="compositionally biased region" description="Low complexity" evidence="1">
    <location>
        <begin position="99"/>
        <end position="108"/>
    </location>
</feature>
<proteinExistence type="predicted"/>
<keyword evidence="4" id="KW-0645">Protease</keyword>
<evidence type="ECO:0000256" key="2">
    <source>
        <dbReference type="SAM" id="SignalP"/>
    </source>
</evidence>
<feature type="compositionally biased region" description="Basic and acidic residues" evidence="1">
    <location>
        <begin position="72"/>
        <end position="83"/>
    </location>
</feature>
<feature type="chain" id="PRO_5046736912" evidence="2">
    <location>
        <begin position="21"/>
        <end position="382"/>
    </location>
</feature>
<evidence type="ECO:0000313" key="5">
    <source>
        <dbReference type="Proteomes" id="UP000806528"/>
    </source>
</evidence>
<dbReference type="PANTHER" id="PTHR34385:SF1">
    <property type="entry name" value="PEPTIDOGLYCAN L-ALANYL-D-GLUTAMATE ENDOPEPTIDASE CWLK"/>
    <property type="match status" value="1"/>
</dbReference>
<dbReference type="SUPFAM" id="SSF55166">
    <property type="entry name" value="Hedgehog/DD-peptidase"/>
    <property type="match status" value="1"/>
</dbReference>
<feature type="region of interest" description="Disordered" evidence="1">
    <location>
        <begin position="147"/>
        <end position="268"/>
    </location>
</feature>
<keyword evidence="5" id="KW-1185">Reference proteome</keyword>
<keyword evidence="2" id="KW-0732">Signal</keyword>
<dbReference type="PANTHER" id="PTHR34385">
    <property type="entry name" value="D-ALANYL-D-ALANINE CARBOXYPEPTIDASE"/>
    <property type="match status" value="1"/>
</dbReference>
<protein>
    <submittedName>
        <fullName evidence="4">D-alanyl-D-alanine carboxypeptidase family protein</fullName>
    </submittedName>
</protein>
<comment type="caution">
    <text evidence="4">The sequence shown here is derived from an EMBL/GenBank/DDBJ whole genome shotgun (WGS) entry which is preliminary data.</text>
</comment>
<dbReference type="EMBL" id="JADBGI010000001">
    <property type="protein sequence ID" value="MBE2997436.1"/>
    <property type="molecule type" value="Genomic_DNA"/>
</dbReference>
<dbReference type="InterPro" id="IPR003709">
    <property type="entry name" value="VanY-like_core_dom"/>
</dbReference>
<dbReference type="Pfam" id="PF02557">
    <property type="entry name" value="VanY"/>
    <property type="match status" value="1"/>
</dbReference>
<evidence type="ECO:0000259" key="3">
    <source>
        <dbReference type="Pfam" id="PF02557"/>
    </source>
</evidence>
<name>A0ABR9P0R6_9ACTN</name>
<keyword evidence="4" id="KW-0378">Hydrolase</keyword>
<feature type="domain" description="D-alanyl-D-alanine carboxypeptidase-like core" evidence="3">
    <location>
        <begin position="274"/>
        <end position="382"/>
    </location>
</feature>
<feature type="signal peptide" evidence="2">
    <location>
        <begin position="1"/>
        <end position="20"/>
    </location>
</feature>
<dbReference type="GO" id="GO:0004180">
    <property type="term" value="F:carboxypeptidase activity"/>
    <property type="evidence" value="ECO:0007669"/>
    <property type="project" value="UniProtKB-KW"/>
</dbReference>
<feature type="region of interest" description="Disordered" evidence="1">
    <location>
        <begin position="72"/>
        <end position="111"/>
    </location>
</feature>
<evidence type="ECO:0000313" key="4">
    <source>
        <dbReference type="EMBL" id="MBE2997436.1"/>
    </source>
</evidence>
<evidence type="ECO:0000256" key="1">
    <source>
        <dbReference type="SAM" id="MobiDB-lite"/>
    </source>
</evidence>
<dbReference type="Proteomes" id="UP000806528">
    <property type="component" value="Unassembled WGS sequence"/>
</dbReference>
<dbReference type="Gene3D" id="3.30.1380.10">
    <property type="match status" value="1"/>
</dbReference>
<feature type="region of interest" description="Disordered" evidence="1">
    <location>
        <begin position="14"/>
        <end position="36"/>
    </location>
</feature>
<dbReference type="RefSeq" id="WP_193120072.1">
    <property type="nucleotide sequence ID" value="NZ_JADBGI010000001.1"/>
</dbReference>
<dbReference type="CDD" id="cd14814">
    <property type="entry name" value="Peptidase_M15"/>
    <property type="match status" value="1"/>
</dbReference>
<feature type="compositionally biased region" description="Low complexity" evidence="1">
    <location>
        <begin position="156"/>
        <end position="169"/>
    </location>
</feature>
<organism evidence="4 5">
    <name type="scientific">Nocardiopsis coralli</name>
    <dbReference type="NCBI Taxonomy" id="2772213"/>
    <lineage>
        <taxon>Bacteria</taxon>
        <taxon>Bacillati</taxon>
        <taxon>Actinomycetota</taxon>
        <taxon>Actinomycetes</taxon>
        <taxon>Streptosporangiales</taxon>
        <taxon>Nocardiopsidaceae</taxon>
        <taxon>Nocardiopsis</taxon>
    </lineage>
</organism>
<gene>
    <name evidence="4" type="ORF">IDM40_01770</name>
</gene>
<keyword evidence="4" id="KW-0121">Carboxypeptidase</keyword>